<organism evidence="2 3">
    <name type="scientific">Sphagnum jensenii</name>
    <dbReference type="NCBI Taxonomy" id="128206"/>
    <lineage>
        <taxon>Eukaryota</taxon>
        <taxon>Viridiplantae</taxon>
        <taxon>Streptophyta</taxon>
        <taxon>Embryophyta</taxon>
        <taxon>Bryophyta</taxon>
        <taxon>Sphagnophytina</taxon>
        <taxon>Sphagnopsida</taxon>
        <taxon>Sphagnales</taxon>
        <taxon>Sphagnaceae</taxon>
        <taxon>Sphagnum</taxon>
    </lineage>
</organism>
<proteinExistence type="predicted"/>
<gene>
    <name evidence="2" type="ORF">CSSPJE1EN2_LOCUS15773</name>
</gene>
<reference evidence="2" key="1">
    <citation type="submission" date="2024-03" db="EMBL/GenBank/DDBJ databases">
        <authorList>
            <consortium name="ELIXIR-Norway"/>
            <consortium name="Elixir Norway"/>
        </authorList>
    </citation>
    <scope>NUCLEOTIDE SEQUENCE</scope>
</reference>
<sequence>MQQILKVREMEAHEQQIIQSLSHLDLGGDGDQAPGEEDMMMVIVDEELLEESGESIGTIADESSATPAAAHSHLVAASIHYDDDDVGDLVECGTKQKMYFVEGLGLPVPTWTFGGGKLLEECMNSEVAYKTIYQGASCSDDDSLACFDDDDDDDDGEDSEIVNSLQIGVRRGYKELYQNLEYLTVQAAPLDSRPVVIPGAEKQSRINSPDDGGDNDGGGAATFYKQDFNAESSFVEDSGLLVPTWTF</sequence>
<evidence type="ECO:0000256" key="1">
    <source>
        <dbReference type="SAM" id="MobiDB-lite"/>
    </source>
</evidence>
<name>A0ABP1BD54_9BRYO</name>
<dbReference type="EMBL" id="OZ023704">
    <property type="protein sequence ID" value="CAK9873203.1"/>
    <property type="molecule type" value="Genomic_DNA"/>
</dbReference>
<evidence type="ECO:0000313" key="3">
    <source>
        <dbReference type="Proteomes" id="UP001497522"/>
    </source>
</evidence>
<feature type="region of interest" description="Disordered" evidence="1">
    <location>
        <begin position="200"/>
        <end position="221"/>
    </location>
</feature>
<protein>
    <submittedName>
        <fullName evidence="2">Uncharacterized protein</fullName>
    </submittedName>
</protein>
<evidence type="ECO:0000313" key="2">
    <source>
        <dbReference type="EMBL" id="CAK9873203.1"/>
    </source>
</evidence>
<keyword evidence="3" id="KW-1185">Reference proteome</keyword>
<accession>A0ABP1BD54</accession>
<dbReference type="Proteomes" id="UP001497522">
    <property type="component" value="Chromosome 3"/>
</dbReference>